<dbReference type="PANTHER" id="PTHR21593">
    <property type="entry name" value="PRION-LIKE- Q/N-RICH -DOMAIN-BEARING PROTEIN PROTEIN"/>
    <property type="match status" value="1"/>
</dbReference>
<gene>
    <name evidence="3" type="ORF">CYNAS_LOCUS15083</name>
</gene>
<dbReference type="AlphaFoldDB" id="A0AA36H2W6"/>
<protein>
    <recommendedName>
        <fullName evidence="2">SXP/RAL-2 family protein Ani s 5-like cation-binding domain-containing protein</fullName>
    </recommendedName>
</protein>
<dbReference type="Proteomes" id="UP001176961">
    <property type="component" value="Unassembled WGS sequence"/>
</dbReference>
<accession>A0AA36H2W6</accession>
<keyword evidence="1" id="KW-0732">Signal</keyword>
<dbReference type="Pfam" id="PF02520">
    <property type="entry name" value="ANIS5_cation-bd"/>
    <property type="match status" value="1"/>
</dbReference>
<dbReference type="InterPro" id="IPR003677">
    <property type="entry name" value="ANIS5_cation-bd"/>
</dbReference>
<comment type="caution">
    <text evidence="3">The sequence shown here is derived from an EMBL/GenBank/DDBJ whole genome shotgun (WGS) entry which is preliminary data.</text>
</comment>
<organism evidence="3 4">
    <name type="scientific">Cylicocyclus nassatus</name>
    <name type="common">Nematode worm</name>
    <dbReference type="NCBI Taxonomy" id="53992"/>
    <lineage>
        <taxon>Eukaryota</taxon>
        <taxon>Metazoa</taxon>
        <taxon>Ecdysozoa</taxon>
        <taxon>Nematoda</taxon>
        <taxon>Chromadorea</taxon>
        <taxon>Rhabditida</taxon>
        <taxon>Rhabditina</taxon>
        <taxon>Rhabditomorpha</taxon>
        <taxon>Strongyloidea</taxon>
        <taxon>Strongylidae</taxon>
        <taxon>Cylicocyclus</taxon>
    </lineage>
</organism>
<evidence type="ECO:0000259" key="2">
    <source>
        <dbReference type="Pfam" id="PF02520"/>
    </source>
</evidence>
<evidence type="ECO:0000313" key="4">
    <source>
        <dbReference type="Proteomes" id="UP001176961"/>
    </source>
</evidence>
<feature type="signal peptide" evidence="1">
    <location>
        <begin position="1"/>
        <end position="18"/>
    </location>
</feature>
<feature type="chain" id="PRO_5041365221" description="SXP/RAL-2 family protein Ani s 5-like cation-binding domain-containing protein" evidence="1">
    <location>
        <begin position="19"/>
        <end position="330"/>
    </location>
</feature>
<sequence length="330" mass="35039">MKTVLFLLSIGGVFCATAYDPYYPYGNNNQNVNTQITTLDGILARASPQAIRAYTQIVQNFSQSLADVKTALESWSRTYGLEEQYKKFVADSEKENADFKKAVADLMPKLTKFFNDYNKIGDDKKQSIMAAFNKTAALTNTFDDKQKAIIELILKTYLPSLNSGSNNQGIPVNGGYPGSNTGSPVYGGGIPVNNGGYPGSNTGYPAAGNYPGYGNNAANNGGYPTNYGSYPLNNGAYQGNGGYPSNSGFPGSNLAYPGYGSLQGNNGYQGNYPYGNTGSNYGFPSNQGGFQGPNGASQNGYNGFLNNNGNGVKQPSFGSNAMQGGQRAFF</sequence>
<proteinExistence type="predicted"/>
<reference evidence="3" key="1">
    <citation type="submission" date="2023-07" db="EMBL/GenBank/DDBJ databases">
        <authorList>
            <consortium name="CYATHOMIX"/>
        </authorList>
    </citation>
    <scope>NUCLEOTIDE SEQUENCE</scope>
    <source>
        <strain evidence="3">N/A</strain>
    </source>
</reference>
<name>A0AA36H2W6_CYLNA</name>
<dbReference type="EMBL" id="CATQJL010000305">
    <property type="protein sequence ID" value="CAJ0603100.1"/>
    <property type="molecule type" value="Genomic_DNA"/>
</dbReference>
<dbReference type="InterPro" id="IPR052823">
    <property type="entry name" value="SXP/RAL-2_related"/>
</dbReference>
<dbReference type="PANTHER" id="PTHR21593:SF36">
    <property type="entry name" value="DUF148 DOMAIN-CONTAINING PROTEIN-RELATED"/>
    <property type="match status" value="1"/>
</dbReference>
<feature type="domain" description="SXP/RAL-2 family protein Ani s 5-like cation-binding" evidence="2">
    <location>
        <begin position="51"/>
        <end position="150"/>
    </location>
</feature>
<evidence type="ECO:0000256" key="1">
    <source>
        <dbReference type="SAM" id="SignalP"/>
    </source>
</evidence>
<keyword evidence="4" id="KW-1185">Reference proteome</keyword>
<evidence type="ECO:0000313" key="3">
    <source>
        <dbReference type="EMBL" id="CAJ0603100.1"/>
    </source>
</evidence>